<protein>
    <submittedName>
        <fullName evidence="1">Retrovirus-related pol polyprotein</fullName>
    </submittedName>
</protein>
<gene>
    <name evidence="1" type="ORF">PoB_004352600</name>
</gene>
<dbReference type="SUPFAM" id="SSF56672">
    <property type="entry name" value="DNA/RNA polymerases"/>
    <property type="match status" value="1"/>
</dbReference>
<dbReference type="EMBL" id="BLXT01004727">
    <property type="protein sequence ID" value="GFO17021.1"/>
    <property type="molecule type" value="Genomic_DNA"/>
</dbReference>
<dbReference type="AlphaFoldDB" id="A0AAV4B0V4"/>
<keyword evidence="2" id="KW-1185">Reference proteome</keyword>
<organism evidence="1 2">
    <name type="scientific">Plakobranchus ocellatus</name>
    <dbReference type="NCBI Taxonomy" id="259542"/>
    <lineage>
        <taxon>Eukaryota</taxon>
        <taxon>Metazoa</taxon>
        <taxon>Spiralia</taxon>
        <taxon>Lophotrochozoa</taxon>
        <taxon>Mollusca</taxon>
        <taxon>Gastropoda</taxon>
        <taxon>Heterobranchia</taxon>
        <taxon>Euthyneura</taxon>
        <taxon>Panpulmonata</taxon>
        <taxon>Sacoglossa</taxon>
        <taxon>Placobranchoidea</taxon>
        <taxon>Plakobranchidae</taxon>
        <taxon>Plakobranchus</taxon>
    </lineage>
</organism>
<sequence>MAHPSIHGIGAAFHLRLATWDNITTSSTSPTSPALSSVQIFSQNTDSLLIFSANVCCLSTIFLQSCERPSPPLLWLVWDFPFQTRFPACFSNFLISLPSHFHHSFNKHGVEHYIVTHGPRTHARDRRLDLEKLSAAKSEFLQMEEMGIVRRSKSTWSSPLYYVPKSDGKW</sequence>
<dbReference type="Proteomes" id="UP000735302">
    <property type="component" value="Unassembled WGS sequence"/>
</dbReference>
<evidence type="ECO:0000313" key="1">
    <source>
        <dbReference type="EMBL" id="GFO17021.1"/>
    </source>
</evidence>
<proteinExistence type="predicted"/>
<dbReference type="Gene3D" id="3.10.10.10">
    <property type="entry name" value="HIV Type 1 Reverse Transcriptase, subunit A, domain 1"/>
    <property type="match status" value="1"/>
</dbReference>
<reference evidence="1 2" key="1">
    <citation type="journal article" date="2021" name="Elife">
        <title>Chloroplast acquisition without the gene transfer in kleptoplastic sea slugs, Plakobranchus ocellatus.</title>
        <authorList>
            <person name="Maeda T."/>
            <person name="Takahashi S."/>
            <person name="Yoshida T."/>
            <person name="Shimamura S."/>
            <person name="Takaki Y."/>
            <person name="Nagai Y."/>
            <person name="Toyoda A."/>
            <person name="Suzuki Y."/>
            <person name="Arimoto A."/>
            <person name="Ishii H."/>
            <person name="Satoh N."/>
            <person name="Nishiyama T."/>
            <person name="Hasebe M."/>
            <person name="Maruyama T."/>
            <person name="Minagawa J."/>
            <person name="Obokata J."/>
            <person name="Shigenobu S."/>
        </authorList>
    </citation>
    <scope>NUCLEOTIDE SEQUENCE [LARGE SCALE GENOMIC DNA]</scope>
</reference>
<evidence type="ECO:0000313" key="2">
    <source>
        <dbReference type="Proteomes" id="UP000735302"/>
    </source>
</evidence>
<dbReference type="InterPro" id="IPR043502">
    <property type="entry name" value="DNA/RNA_pol_sf"/>
</dbReference>
<accession>A0AAV4B0V4</accession>
<name>A0AAV4B0V4_9GAST</name>
<comment type="caution">
    <text evidence="1">The sequence shown here is derived from an EMBL/GenBank/DDBJ whole genome shotgun (WGS) entry which is preliminary data.</text>
</comment>